<reference evidence="2 3" key="1">
    <citation type="submission" date="2024-01" db="EMBL/GenBank/DDBJ databases">
        <authorList>
            <person name="Alioto T."/>
            <person name="Alioto T."/>
            <person name="Gomez Garrido J."/>
        </authorList>
    </citation>
    <scope>NUCLEOTIDE SEQUENCE [LARGE SCALE GENOMIC DNA]</scope>
</reference>
<feature type="non-terminal residue" evidence="2">
    <location>
        <position position="1"/>
    </location>
</feature>
<dbReference type="Proteomes" id="UP001314229">
    <property type="component" value="Unassembled WGS sequence"/>
</dbReference>
<accession>A0AAV1Q5Q4</accession>
<feature type="compositionally biased region" description="Basic and acidic residues" evidence="1">
    <location>
        <begin position="57"/>
        <end position="69"/>
    </location>
</feature>
<name>A0AAV1Q5Q4_SCOSC</name>
<evidence type="ECO:0000313" key="2">
    <source>
        <dbReference type="EMBL" id="CAK6978719.1"/>
    </source>
</evidence>
<dbReference type="AlphaFoldDB" id="A0AAV1Q5Q4"/>
<feature type="non-terminal residue" evidence="2">
    <location>
        <position position="69"/>
    </location>
</feature>
<organism evidence="2 3">
    <name type="scientific">Scomber scombrus</name>
    <name type="common">Atlantic mackerel</name>
    <name type="synonym">Scomber vernalis</name>
    <dbReference type="NCBI Taxonomy" id="13677"/>
    <lineage>
        <taxon>Eukaryota</taxon>
        <taxon>Metazoa</taxon>
        <taxon>Chordata</taxon>
        <taxon>Craniata</taxon>
        <taxon>Vertebrata</taxon>
        <taxon>Euteleostomi</taxon>
        <taxon>Actinopterygii</taxon>
        <taxon>Neopterygii</taxon>
        <taxon>Teleostei</taxon>
        <taxon>Neoteleostei</taxon>
        <taxon>Acanthomorphata</taxon>
        <taxon>Pelagiaria</taxon>
        <taxon>Scombriformes</taxon>
        <taxon>Scombridae</taxon>
        <taxon>Scomber</taxon>
    </lineage>
</organism>
<gene>
    <name evidence="2" type="ORF">FSCOSCO3_A013579</name>
</gene>
<dbReference type="EMBL" id="CAWUFR010000512">
    <property type="protein sequence ID" value="CAK6978719.1"/>
    <property type="molecule type" value="Genomic_DNA"/>
</dbReference>
<evidence type="ECO:0008006" key="4">
    <source>
        <dbReference type="Google" id="ProtNLM"/>
    </source>
</evidence>
<feature type="compositionally biased region" description="Gly residues" evidence="1">
    <location>
        <begin position="35"/>
        <end position="51"/>
    </location>
</feature>
<comment type="caution">
    <text evidence="2">The sequence shown here is derived from an EMBL/GenBank/DDBJ whole genome shotgun (WGS) entry which is preliminary data.</text>
</comment>
<feature type="region of interest" description="Disordered" evidence="1">
    <location>
        <begin position="1"/>
        <end position="69"/>
    </location>
</feature>
<evidence type="ECO:0000313" key="3">
    <source>
        <dbReference type="Proteomes" id="UP001314229"/>
    </source>
</evidence>
<proteinExistence type="predicted"/>
<protein>
    <recommendedName>
        <fullName evidence="4">Androgen receptor</fullName>
    </recommendedName>
</protein>
<keyword evidence="3" id="KW-1185">Reference proteome</keyword>
<evidence type="ECO:0000256" key="1">
    <source>
        <dbReference type="SAM" id="MobiDB-lite"/>
    </source>
</evidence>
<sequence>TAEPDQCPSDQVYTQRPDPDPHQEVVVEAFSESQQGGGAPLGVRRSGGPGPFGTRTAPEDKHRSADQQL</sequence>